<dbReference type="EMBL" id="JAJAGQ010000024">
    <property type="protein sequence ID" value="KAJ8526634.1"/>
    <property type="molecule type" value="Genomic_DNA"/>
</dbReference>
<name>A0A9Q1L3Q2_9SOLA</name>
<feature type="domain" description="FBD" evidence="1">
    <location>
        <begin position="192"/>
        <end position="270"/>
    </location>
</feature>
<comment type="caution">
    <text evidence="2">The sequence shown here is derived from an EMBL/GenBank/DDBJ whole genome shotgun (WGS) entry which is preliminary data.</text>
</comment>
<sequence length="271" mass="31046">MLEKVLFGCPNLESLELHNVLSILRLEISSLKLTSLSIKDYQNENHDLCLEIVAPHIKYLQLLGYCDKIRLNVASLISAILSITFDDLEDEDWNSEEECSYLKELLRSVAHVENLELGPWCIECLSILGLNGWQSPPSSRKFLKFDTALEQSDFPGICSFLQSSPDLETLTIWYNHRPRDLLIATFEDHQFSCSLLYLKTINFIDIHESLSRYEFVVPFVKYLLKNATVLEKFVIAAEFKGGHVSQDYVKMTQEIQSFPISSPHASVVFSF</sequence>
<dbReference type="InterPro" id="IPR006566">
    <property type="entry name" value="FBD"/>
</dbReference>
<accession>A0A9Q1L3Q2</accession>
<proteinExistence type="predicted"/>
<dbReference type="PANTHER" id="PTHR31900:SF32">
    <property type="entry name" value="F-BOX_RNI_FBD-LIKE DOMAIN PROTEIN"/>
    <property type="match status" value="1"/>
</dbReference>
<reference evidence="3" key="1">
    <citation type="journal article" date="2023" name="Proc. Natl. Acad. Sci. U.S.A.">
        <title>Genomic and structural basis for evolution of tropane alkaloid biosynthesis.</title>
        <authorList>
            <person name="Wanga Y.-J."/>
            <person name="Taina T."/>
            <person name="Yua J.-Y."/>
            <person name="Lia J."/>
            <person name="Xua B."/>
            <person name="Chenc J."/>
            <person name="D'Auriad J.C."/>
            <person name="Huanga J.-P."/>
            <person name="Huanga S.-X."/>
        </authorList>
    </citation>
    <scope>NUCLEOTIDE SEQUENCE [LARGE SCALE GENOMIC DNA]</scope>
    <source>
        <strain evidence="3">cv. KIB-2019</strain>
    </source>
</reference>
<dbReference type="AlphaFoldDB" id="A0A9Q1L3Q2"/>
<gene>
    <name evidence="2" type="ORF">K7X08_029111</name>
</gene>
<evidence type="ECO:0000313" key="2">
    <source>
        <dbReference type="EMBL" id="KAJ8526634.1"/>
    </source>
</evidence>
<dbReference type="OrthoDB" id="1939276at2759"/>
<protein>
    <recommendedName>
        <fullName evidence="1">FBD domain-containing protein</fullName>
    </recommendedName>
</protein>
<organism evidence="2 3">
    <name type="scientific">Anisodus acutangulus</name>
    <dbReference type="NCBI Taxonomy" id="402998"/>
    <lineage>
        <taxon>Eukaryota</taxon>
        <taxon>Viridiplantae</taxon>
        <taxon>Streptophyta</taxon>
        <taxon>Embryophyta</taxon>
        <taxon>Tracheophyta</taxon>
        <taxon>Spermatophyta</taxon>
        <taxon>Magnoliopsida</taxon>
        <taxon>eudicotyledons</taxon>
        <taxon>Gunneridae</taxon>
        <taxon>Pentapetalae</taxon>
        <taxon>asterids</taxon>
        <taxon>lamiids</taxon>
        <taxon>Solanales</taxon>
        <taxon>Solanaceae</taxon>
        <taxon>Solanoideae</taxon>
        <taxon>Hyoscyameae</taxon>
        <taxon>Anisodus</taxon>
    </lineage>
</organism>
<keyword evidence="3" id="KW-1185">Reference proteome</keyword>
<dbReference type="InterPro" id="IPR050232">
    <property type="entry name" value="FBL13/AtMIF1-like"/>
</dbReference>
<dbReference type="Proteomes" id="UP001152561">
    <property type="component" value="Unassembled WGS sequence"/>
</dbReference>
<dbReference type="SMART" id="SM00579">
    <property type="entry name" value="FBD"/>
    <property type="match status" value="1"/>
</dbReference>
<dbReference type="PANTHER" id="PTHR31900">
    <property type="entry name" value="F-BOX/RNI SUPERFAMILY PROTEIN-RELATED"/>
    <property type="match status" value="1"/>
</dbReference>
<evidence type="ECO:0000313" key="3">
    <source>
        <dbReference type="Proteomes" id="UP001152561"/>
    </source>
</evidence>
<evidence type="ECO:0000259" key="1">
    <source>
        <dbReference type="SMART" id="SM00579"/>
    </source>
</evidence>